<dbReference type="Gene3D" id="3.20.20.80">
    <property type="entry name" value="Glycosidases"/>
    <property type="match status" value="1"/>
</dbReference>
<comment type="similarity">
    <text evidence="2">Belongs to the glycosyl hydrolase 51 family.</text>
</comment>
<sequence>MSLLVNSCAGFPSQEGGVIGGVTVVRIYNETLNEVDHRLFGQFMERPASGEPGPEAGLIPGTHSLQPEVLRLLDEMNIPIIRFPGGSAIQHCERHWPDFIDNVPGQDEERPIGRFYGFYEFLTDCETLKAEPMLVVNFRAAVWKEYSLEKAAQLAAGLVAYANAPVGADLPCGMPDWPAARAASGHPEPFGVRIFQLGNEWAGWTGSIAKQTGIINTPEQVEWTKQCIRAFAIAMRQVDPSIELIIDGQVWDDDDFVFVDMLLADQSLKEVVQYVAVHYYRPWGVKSISKNGEECGWEDLTDLDVWRACISVPDIDSNGVSVFNDRAFSLSVGHGWPIAMTEWNWNGWGDETGNPVFRSAYMRGVGAAGMLNAMLRSGGELKMGFQSMLVGSEWGIMAVRVDPEAKHKAVMTPTGQMTAFYGRCHGSRRLRVEMDGLEYFNQPVRLENIQPAEQVALLDIVATATGDRIYMHVINRDFENDRRITIDLQGMTVGGNAVSHCMQGRIESGGIWEIVAQEIDREVSAEDDRLQTTLPPRSVSIVEIPLVKLFAD</sequence>
<dbReference type="GO" id="GO:0046556">
    <property type="term" value="F:alpha-L-arabinofuranosidase activity"/>
    <property type="evidence" value="ECO:0007669"/>
    <property type="project" value="UniProtKB-EC"/>
</dbReference>
<dbReference type="GO" id="GO:0000272">
    <property type="term" value="P:polysaccharide catabolic process"/>
    <property type="evidence" value="ECO:0007669"/>
    <property type="project" value="TreeGrafter"/>
</dbReference>
<dbReference type="GO" id="GO:0046373">
    <property type="term" value="P:L-arabinose metabolic process"/>
    <property type="evidence" value="ECO:0007669"/>
    <property type="project" value="InterPro"/>
</dbReference>
<keyword evidence="6" id="KW-0119">Carbohydrate metabolism</keyword>
<proteinExistence type="inferred from homology"/>
<evidence type="ECO:0000256" key="7">
    <source>
        <dbReference type="ARBA" id="ARBA00023295"/>
    </source>
</evidence>
<dbReference type="SUPFAM" id="SSF51445">
    <property type="entry name" value="(Trans)glycosidases"/>
    <property type="match status" value="1"/>
</dbReference>
<evidence type="ECO:0000256" key="4">
    <source>
        <dbReference type="ARBA" id="ARBA00012670"/>
    </source>
</evidence>
<keyword evidence="10" id="KW-1185">Reference proteome</keyword>
<organism evidence="9 10">
    <name type="scientific">Pontiella desulfatans</name>
    <dbReference type="NCBI Taxonomy" id="2750659"/>
    <lineage>
        <taxon>Bacteria</taxon>
        <taxon>Pseudomonadati</taxon>
        <taxon>Kiritimatiellota</taxon>
        <taxon>Kiritimatiellia</taxon>
        <taxon>Kiritimatiellales</taxon>
        <taxon>Pontiellaceae</taxon>
        <taxon>Pontiella</taxon>
    </lineage>
</organism>
<dbReference type="InterPro" id="IPR055235">
    <property type="entry name" value="ASD1_cat"/>
</dbReference>
<dbReference type="Pfam" id="PF22848">
    <property type="entry name" value="ASD1_dom"/>
    <property type="match status" value="1"/>
</dbReference>
<dbReference type="Proteomes" id="UP000366872">
    <property type="component" value="Unassembled WGS sequence"/>
</dbReference>
<dbReference type="EMBL" id="CAAHFG010000002">
    <property type="protein sequence ID" value="VGO15073.1"/>
    <property type="molecule type" value="Genomic_DNA"/>
</dbReference>
<keyword evidence="7" id="KW-0326">Glycosidase</keyword>
<comment type="subunit">
    <text evidence="3">Homohexamer; trimer of dimers.</text>
</comment>
<dbReference type="InterPro" id="IPR010720">
    <property type="entry name" value="Alpha-L-AF_C"/>
</dbReference>
<dbReference type="InterPro" id="IPR013780">
    <property type="entry name" value="Glyco_hydro_b"/>
</dbReference>
<evidence type="ECO:0000256" key="1">
    <source>
        <dbReference type="ARBA" id="ARBA00001462"/>
    </source>
</evidence>
<dbReference type="SUPFAM" id="SSF51011">
    <property type="entry name" value="Glycosyl hydrolase domain"/>
    <property type="match status" value="1"/>
</dbReference>
<evidence type="ECO:0000256" key="5">
    <source>
        <dbReference type="ARBA" id="ARBA00022801"/>
    </source>
</evidence>
<reference evidence="9 10" key="1">
    <citation type="submission" date="2019-04" db="EMBL/GenBank/DDBJ databases">
        <authorList>
            <person name="Van Vliet M D."/>
        </authorList>
    </citation>
    <scope>NUCLEOTIDE SEQUENCE [LARGE SCALE GENOMIC DNA]</scope>
    <source>
        <strain evidence="9 10">F1</strain>
    </source>
</reference>
<dbReference type="EC" id="3.2.1.55" evidence="4"/>
<gene>
    <name evidence="9" type="ORF">PDESU_03653</name>
</gene>
<evidence type="ECO:0000313" key="10">
    <source>
        <dbReference type="Proteomes" id="UP000366872"/>
    </source>
</evidence>
<dbReference type="PANTHER" id="PTHR43576">
    <property type="entry name" value="ALPHA-L-ARABINOFURANOSIDASE C-RELATED"/>
    <property type="match status" value="1"/>
</dbReference>
<dbReference type="PANTHER" id="PTHR43576:SF2">
    <property type="entry name" value="INTRACELLULAR EXO-ALPHA-L-ARABINOFURANOSIDASE 2"/>
    <property type="match status" value="1"/>
</dbReference>
<comment type="catalytic activity">
    <reaction evidence="1">
        <text>Hydrolysis of terminal non-reducing alpha-L-arabinofuranoside residues in alpha-L-arabinosides.</text>
        <dbReference type="EC" id="3.2.1.55"/>
    </reaction>
</comment>
<keyword evidence="5" id="KW-0378">Hydrolase</keyword>
<accession>A0A6C2U5B7</accession>
<evidence type="ECO:0000259" key="8">
    <source>
        <dbReference type="SMART" id="SM00813"/>
    </source>
</evidence>
<evidence type="ECO:0000256" key="6">
    <source>
        <dbReference type="ARBA" id="ARBA00023277"/>
    </source>
</evidence>
<evidence type="ECO:0000256" key="2">
    <source>
        <dbReference type="ARBA" id="ARBA00007186"/>
    </source>
</evidence>
<dbReference type="AlphaFoldDB" id="A0A6C2U5B7"/>
<feature type="domain" description="Alpha-L-arabinofuranosidase C-terminal" evidence="8">
    <location>
        <begin position="345"/>
        <end position="538"/>
    </location>
</feature>
<name>A0A6C2U5B7_PONDE</name>
<protein>
    <recommendedName>
        <fullName evidence="4">non-reducing end alpha-L-arabinofuranosidase</fullName>
        <ecNumber evidence="4">3.2.1.55</ecNumber>
    </recommendedName>
</protein>
<evidence type="ECO:0000313" key="9">
    <source>
        <dbReference type="EMBL" id="VGO15073.1"/>
    </source>
</evidence>
<dbReference type="RefSeq" id="WP_136080674.1">
    <property type="nucleotide sequence ID" value="NZ_CAAHFG010000002.1"/>
</dbReference>
<dbReference type="SMART" id="SM00813">
    <property type="entry name" value="Alpha-L-AF_C"/>
    <property type="match status" value="1"/>
</dbReference>
<dbReference type="Gene3D" id="2.60.40.1180">
    <property type="entry name" value="Golgi alpha-mannosidase II"/>
    <property type="match status" value="1"/>
</dbReference>
<dbReference type="InterPro" id="IPR017853">
    <property type="entry name" value="GH"/>
</dbReference>
<evidence type="ECO:0000256" key="3">
    <source>
        <dbReference type="ARBA" id="ARBA00011165"/>
    </source>
</evidence>